<dbReference type="SMART" id="SM00421">
    <property type="entry name" value="HTH_LUXR"/>
    <property type="match status" value="1"/>
</dbReference>
<dbReference type="KEGG" id="pect:BN1012_Phect2347"/>
<dbReference type="STRING" id="1458461.BN1012_Phect2347"/>
<protein>
    <submittedName>
        <fullName evidence="5">Transcriptional regulatory protein</fullName>
    </submittedName>
</protein>
<proteinExistence type="predicted"/>
<dbReference type="PANTHER" id="PTHR44688">
    <property type="entry name" value="DNA-BINDING TRANSCRIPTIONAL ACTIVATOR DEVR_DOSR"/>
    <property type="match status" value="1"/>
</dbReference>
<dbReference type="GO" id="GO:0003677">
    <property type="term" value="F:DNA binding"/>
    <property type="evidence" value="ECO:0007669"/>
    <property type="project" value="UniProtKB-KW"/>
</dbReference>
<accession>X5MMN0</accession>
<dbReference type="PROSITE" id="PS50043">
    <property type="entry name" value="HTH_LUXR_2"/>
    <property type="match status" value="1"/>
</dbReference>
<gene>
    <name evidence="5" type="ORF">BN1012_Phect2347</name>
</gene>
<keyword evidence="3" id="KW-0804">Transcription</keyword>
<evidence type="ECO:0000313" key="5">
    <source>
        <dbReference type="EMBL" id="CDO60560.1"/>
    </source>
</evidence>
<name>X5MMN0_9HYPH</name>
<dbReference type="Proteomes" id="UP000032160">
    <property type="component" value="Chromosome I"/>
</dbReference>
<evidence type="ECO:0000256" key="3">
    <source>
        <dbReference type="ARBA" id="ARBA00023163"/>
    </source>
</evidence>
<dbReference type="InterPro" id="IPR005143">
    <property type="entry name" value="TF_LuxR_autoind-bd_dom"/>
</dbReference>
<organism evidence="5 6">
    <name type="scientific">Candidatus Phaeomarinibacter ectocarpi</name>
    <dbReference type="NCBI Taxonomy" id="1458461"/>
    <lineage>
        <taxon>Bacteria</taxon>
        <taxon>Pseudomonadati</taxon>
        <taxon>Pseudomonadota</taxon>
        <taxon>Alphaproteobacteria</taxon>
        <taxon>Hyphomicrobiales</taxon>
        <taxon>Parvibaculaceae</taxon>
        <taxon>Candidatus Phaeomarinibacter</taxon>
    </lineage>
</organism>
<dbReference type="Gene3D" id="3.30.450.80">
    <property type="entry name" value="Transcription factor LuxR-like, autoinducer-binding domain"/>
    <property type="match status" value="1"/>
</dbReference>
<dbReference type="SUPFAM" id="SSF75516">
    <property type="entry name" value="Pheromone-binding domain of LuxR-like quorum-sensing transcription factors"/>
    <property type="match status" value="1"/>
</dbReference>
<dbReference type="CDD" id="cd06170">
    <property type="entry name" value="LuxR_C_like"/>
    <property type="match status" value="1"/>
</dbReference>
<evidence type="ECO:0000256" key="2">
    <source>
        <dbReference type="ARBA" id="ARBA00023125"/>
    </source>
</evidence>
<dbReference type="GO" id="GO:0006355">
    <property type="term" value="P:regulation of DNA-templated transcription"/>
    <property type="evidence" value="ECO:0007669"/>
    <property type="project" value="InterPro"/>
</dbReference>
<dbReference type="PRINTS" id="PR00038">
    <property type="entry name" value="HTHLUXR"/>
</dbReference>
<reference evidence="5 6" key="1">
    <citation type="journal article" date="2014" name="Front. Genet.">
        <title>Genome and metabolic network of "Candidatus Phaeomarinobacter ectocarpi" Ec32, a new candidate genus of Alphaproteobacteria frequently associated with brown algae.</title>
        <authorList>
            <person name="Dittami S.M."/>
            <person name="Barbeyron T."/>
            <person name="Boyen C."/>
            <person name="Cambefort J."/>
            <person name="Collet G."/>
            <person name="Delage L."/>
            <person name="Gobet A."/>
            <person name="Groisillier A."/>
            <person name="Leblanc C."/>
            <person name="Michel G."/>
            <person name="Scornet D."/>
            <person name="Siegel A."/>
            <person name="Tapia J.E."/>
            <person name="Tonon T."/>
        </authorList>
    </citation>
    <scope>NUCLEOTIDE SEQUENCE [LARGE SCALE GENOMIC DNA]</scope>
    <source>
        <strain evidence="5 6">Ec32</strain>
    </source>
</reference>
<dbReference type="InterPro" id="IPR016032">
    <property type="entry name" value="Sig_transdc_resp-reg_C-effctor"/>
</dbReference>
<dbReference type="InterPro" id="IPR000792">
    <property type="entry name" value="Tscrpt_reg_LuxR_C"/>
</dbReference>
<dbReference type="Pfam" id="PF03472">
    <property type="entry name" value="Autoind_bind"/>
    <property type="match status" value="1"/>
</dbReference>
<evidence type="ECO:0000259" key="4">
    <source>
        <dbReference type="PROSITE" id="PS50043"/>
    </source>
</evidence>
<dbReference type="HOGENOM" id="CLU_072786_0_1_5"/>
<dbReference type="InterPro" id="IPR036693">
    <property type="entry name" value="TF_LuxR_autoind-bd_dom_sf"/>
</dbReference>
<dbReference type="Gene3D" id="1.10.10.10">
    <property type="entry name" value="Winged helix-like DNA-binding domain superfamily/Winged helix DNA-binding domain"/>
    <property type="match status" value="1"/>
</dbReference>
<dbReference type="Pfam" id="PF00196">
    <property type="entry name" value="GerE"/>
    <property type="match status" value="1"/>
</dbReference>
<evidence type="ECO:0000313" key="6">
    <source>
        <dbReference type="Proteomes" id="UP000032160"/>
    </source>
</evidence>
<sequence>MRTPTSRSDDAVTLLPPASRLLAQIGSFSSYNQVVNVLEAILQSMGVDGVLYFSCRREAWATAQSNDYLITTRGPRHMKPYEAMYLWKGYKDTDLALAAIAKATAPFTTAEVYTPDKVTRDQKDLVDLTEHYHLNFDLFVPVHTPGRIQVVYFFVLGDNEADEARISVQRQDLIDLARVFALVVHEFIGIDLEQVPNVQLSVRELECLSLLGSGSSNPEMAKSLNISERTIKFHVKNLMKKLGASSRLEVVAIAARTNLMSN</sequence>
<keyword evidence="6" id="KW-1185">Reference proteome</keyword>
<keyword evidence="2" id="KW-0238">DNA-binding</keyword>
<feature type="domain" description="HTH luxR-type" evidence="4">
    <location>
        <begin position="193"/>
        <end position="258"/>
    </location>
</feature>
<evidence type="ECO:0000256" key="1">
    <source>
        <dbReference type="ARBA" id="ARBA00023015"/>
    </source>
</evidence>
<dbReference type="PANTHER" id="PTHR44688:SF16">
    <property type="entry name" value="DNA-BINDING TRANSCRIPTIONAL ACTIVATOR DEVR_DOSR"/>
    <property type="match status" value="1"/>
</dbReference>
<keyword evidence="1" id="KW-0805">Transcription regulation</keyword>
<dbReference type="RefSeq" id="WP_171815902.1">
    <property type="nucleotide sequence ID" value="NZ_HG966617.1"/>
</dbReference>
<dbReference type="SUPFAM" id="SSF46894">
    <property type="entry name" value="C-terminal effector domain of the bipartite response regulators"/>
    <property type="match status" value="1"/>
</dbReference>
<dbReference type="EMBL" id="HG966617">
    <property type="protein sequence ID" value="CDO60560.1"/>
    <property type="molecule type" value="Genomic_DNA"/>
</dbReference>
<dbReference type="InterPro" id="IPR036388">
    <property type="entry name" value="WH-like_DNA-bd_sf"/>
</dbReference>
<dbReference type="AlphaFoldDB" id="X5MMN0"/>